<sequence length="133" mass="14469">MQYSLFASFIAIFGVVHADLHKSAACVAGRDGSTFELLPNATSCACGFYLNRNTGQNHWDQCPDCTFDGTICNSANGHIGGDEPNRPGPDQGTSPLSYKRFSQGMLEMLDLAQGRLLAIQIRQEPFCLKQSAH</sequence>
<dbReference type="Proteomes" id="UP001148629">
    <property type="component" value="Unassembled WGS sequence"/>
</dbReference>
<evidence type="ECO:0000313" key="2">
    <source>
        <dbReference type="Proteomes" id="UP001148629"/>
    </source>
</evidence>
<protein>
    <submittedName>
        <fullName evidence="1">Uncharacterized protein</fullName>
    </submittedName>
</protein>
<dbReference type="EMBL" id="JANRMS010000350">
    <property type="protein sequence ID" value="KAJ3541480.1"/>
    <property type="molecule type" value="Genomic_DNA"/>
</dbReference>
<gene>
    <name evidence="1" type="ORF">NM208_g4591</name>
</gene>
<comment type="caution">
    <text evidence="1">The sequence shown here is derived from an EMBL/GenBank/DDBJ whole genome shotgun (WGS) entry which is preliminary data.</text>
</comment>
<reference evidence="1" key="1">
    <citation type="submission" date="2022-08" db="EMBL/GenBank/DDBJ databases">
        <title>Genome Sequence of Fusarium decemcellulare.</title>
        <authorList>
            <person name="Buettner E."/>
        </authorList>
    </citation>
    <scope>NUCLEOTIDE SEQUENCE</scope>
    <source>
        <strain evidence="1">Babe19</strain>
    </source>
</reference>
<accession>A0ACC1SKH4</accession>
<name>A0ACC1SKH4_9HYPO</name>
<organism evidence="1 2">
    <name type="scientific">Fusarium decemcellulare</name>
    <dbReference type="NCBI Taxonomy" id="57161"/>
    <lineage>
        <taxon>Eukaryota</taxon>
        <taxon>Fungi</taxon>
        <taxon>Dikarya</taxon>
        <taxon>Ascomycota</taxon>
        <taxon>Pezizomycotina</taxon>
        <taxon>Sordariomycetes</taxon>
        <taxon>Hypocreomycetidae</taxon>
        <taxon>Hypocreales</taxon>
        <taxon>Nectriaceae</taxon>
        <taxon>Fusarium</taxon>
        <taxon>Fusarium decemcellulare species complex</taxon>
    </lineage>
</organism>
<proteinExistence type="predicted"/>
<keyword evidence="2" id="KW-1185">Reference proteome</keyword>
<evidence type="ECO:0000313" key="1">
    <source>
        <dbReference type="EMBL" id="KAJ3541480.1"/>
    </source>
</evidence>